<comment type="function">
    <text evidence="10">Confers DNA tethering and processivity to DNA polymerases and other proteins. Acts as a clamp, forming a ring around DNA (a reaction catalyzed by the clamp-loading complex) which diffuses in an ATP-independent manner freely and bidirectionally along dsDNA. Initially characterized for its ability to contact the catalytic subunit of DNA polymerase III (Pol III), a complex, multichain enzyme responsible for most of the replicative synthesis in bacteria; Pol III exhibits 3'-5' exonuclease proofreading activity. The beta chain is required for initiation of replication as well as for processivity of DNA replication.</text>
</comment>
<dbReference type="PIRSF" id="PIRSF000804">
    <property type="entry name" value="DNA_pol_III_b"/>
    <property type="match status" value="1"/>
</dbReference>
<comment type="subcellular location">
    <subcellularLocation>
        <location evidence="1 10">Cytoplasm</location>
    </subcellularLocation>
</comment>
<dbReference type="EMBL" id="AP017312">
    <property type="protein sequence ID" value="BAU26270.1"/>
    <property type="molecule type" value="Genomic_DNA"/>
</dbReference>
<sequence length="380" mass="42199">MEFTIQRDQFTHAINTVSKAVSSRTTIPILTGIKIVAHEDGIILTASDSDISIEQYIPAESGEHQWIENITPGSIVLPSRFLGEIVRKLPGEQVTISVHDRFVTTISSGRSQFNLNGMNAEDYPRLPQIEENQVLSMPADLLKTMIRQTVFAVATTETRPILTGVMWSLENGELTFVATDSHRLTTRKATVESAAGLSFHNVVIPGKSLLELSKILSDDDKLVDIVITDNQILAKVNQILFYSRILDGTYPDTSRIIPQNMKTEMILSTKEFLGAIERASLLARDGKNNVVRLFTRPDGVIEISSNIPEVGTVTEEIVPSSTEGEDVKISFNAKYMIDSLRVVDSTEIRIGFTGAMSPFIIRPTDHDWILHLILPVRTNQ</sequence>
<keyword evidence="7 10" id="KW-0235">DNA replication</keyword>
<dbReference type="GO" id="GO:0003677">
    <property type="term" value="F:DNA binding"/>
    <property type="evidence" value="ECO:0007669"/>
    <property type="project" value="UniProtKB-UniRule"/>
</dbReference>
<organism evidence="11 12">
    <name type="scientific">Aneurinibacillus soli</name>
    <dbReference type="NCBI Taxonomy" id="1500254"/>
    <lineage>
        <taxon>Bacteria</taxon>
        <taxon>Bacillati</taxon>
        <taxon>Bacillota</taxon>
        <taxon>Bacilli</taxon>
        <taxon>Bacillales</taxon>
        <taxon>Paenibacillaceae</taxon>
        <taxon>Aneurinibacillus group</taxon>
        <taxon>Aneurinibacillus</taxon>
    </lineage>
</organism>
<dbReference type="Pfam" id="PF00712">
    <property type="entry name" value="DNA_pol3_beta"/>
    <property type="match status" value="1"/>
</dbReference>
<dbReference type="GO" id="GO:0009360">
    <property type="term" value="C:DNA polymerase III complex"/>
    <property type="evidence" value="ECO:0007669"/>
    <property type="project" value="InterPro"/>
</dbReference>
<dbReference type="GO" id="GO:0005737">
    <property type="term" value="C:cytoplasm"/>
    <property type="evidence" value="ECO:0007669"/>
    <property type="project" value="UniProtKB-SubCell"/>
</dbReference>
<reference evidence="11 12" key="1">
    <citation type="submission" date="2015-12" db="EMBL/GenBank/DDBJ databases">
        <title>Genome sequence of Aneurinibacillus soli.</title>
        <authorList>
            <person name="Lee J.S."/>
            <person name="Lee K.C."/>
            <person name="Kim K.K."/>
            <person name="Lee B.W."/>
        </authorList>
    </citation>
    <scope>NUCLEOTIDE SEQUENCE [LARGE SCALE GENOMIC DNA]</scope>
    <source>
        <strain evidence="11 12">CB4</strain>
    </source>
</reference>
<evidence type="ECO:0000256" key="4">
    <source>
        <dbReference type="ARBA" id="ARBA00022490"/>
    </source>
</evidence>
<accession>A0A0U5BDT4</accession>
<evidence type="ECO:0000256" key="2">
    <source>
        <dbReference type="ARBA" id="ARBA00010752"/>
    </source>
</evidence>
<dbReference type="PANTHER" id="PTHR30478">
    <property type="entry name" value="DNA POLYMERASE III SUBUNIT BETA"/>
    <property type="match status" value="1"/>
</dbReference>
<evidence type="ECO:0000256" key="9">
    <source>
        <dbReference type="ARBA" id="ARBA00023125"/>
    </source>
</evidence>
<evidence type="ECO:0000256" key="5">
    <source>
        <dbReference type="ARBA" id="ARBA00022679"/>
    </source>
</evidence>
<gene>
    <name evidence="11" type="primary">dnaN</name>
    <name evidence="11" type="ORF">CB4_00384</name>
</gene>
<dbReference type="SUPFAM" id="SSF55979">
    <property type="entry name" value="DNA clamp"/>
    <property type="match status" value="3"/>
</dbReference>
<comment type="subunit">
    <text evidence="10">Forms a ring-shaped head-to-tail homodimer around DNA.</text>
</comment>
<comment type="similarity">
    <text evidence="2 10">Belongs to the beta sliding clamp family.</text>
</comment>
<dbReference type="GO" id="GO:0006271">
    <property type="term" value="P:DNA strand elongation involved in DNA replication"/>
    <property type="evidence" value="ECO:0007669"/>
    <property type="project" value="TreeGrafter"/>
</dbReference>
<evidence type="ECO:0000313" key="11">
    <source>
        <dbReference type="EMBL" id="BAU26270.1"/>
    </source>
</evidence>
<dbReference type="AlphaFoldDB" id="A0A0U5BDT4"/>
<dbReference type="GO" id="GO:0003887">
    <property type="term" value="F:DNA-directed DNA polymerase activity"/>
    <property type="evidence" value="ECO:0007669"/>
    <property type="project" value="UniProtKB-UniRule"/>
</dbReference>
<keyword evidence="4 10" id="KW-0963">Cytoplasm</keyword>
<keyword evidence="8 10" id="KW-0239">DNA-directed DNA polymerase</keyword>
<dbReference type="InterPro" id="IPR001001">
    <property type="entry name" value="DNA_polIII_beta"/>
</dbReference>
<dbReference type="NCBIfam" id="TIGR00663">
    <property type="entry name" value="dnan"/>
    <property type="match status" value="1"/>
</dbReference>
<dbReference type="Pfam" id="PF02767">
    <property type="entry name" value="DNA_pol3_beta_2"/>
    <property type="match status" value="1"/>
</dbReference>
<dbReference type="Gene3D" id="3.10.150.10">
    <property type="entry name" value="DNA Polymerase III, subunit A, domain 2"/>
    <property type="match status" value="1"/>
</dbReference>
<evidence type="ECO:0000256" key="10">
    <source>
        <dbReference type="PIRNR" id="PIRNR000804"/>
    </source>
</evidence>
<dbReference type="Pfam" id="PF02768">
    <property type="entry name" value="DNA_pol3_beta_3"/>
    <property type="match status" value="1"/>
</dbReference>
<protein>
    <recommendedName>
        <fullName evidence="3 10">Beta sliding clamp</fullName>
    </recommendedName>
</protein>
<dbReference type="InterPro" id="IPR046938">
    <property type="entry name" value="DNA_clamp_sf"/>
</dbReference>
<proteinExistence type="inferred from homology"/>
<dbReference type="CDD" id="cd00140">
    <property type="entry name" value="beta_clamp"/>
    <property type="match status" value="1"/>
</dbReference>
<keyword evidence="6 10" id="KW-0548">Nucleotidyltransferase</keyword>
<evidence type="ECO:0000256" key="7">
    <source>
        <dbReference type="ARBA" id="ARBA00022705"/>
    </source>
</evidence>
<dbReference type="FunFam" id="3.10.150.10:FF:000007">
    <property type="entry name" value="Beta sliding clamp"/>
    <property type="match status" value="1"/>
</dbReference>
<evidence type="ECO:0000256" key="8">
    <source>
        <dbReference type="ARBA" id="ARBA00022932"/>
    </source>
</evidence>
<dbReference type="InterPro" id="IPR022637">
    <property type="entry name" value="DNA_polIII_beta_cen"/>
</dbReference>
<dbReference type="RefSeq" id="WP_096463332.1">
    <property type="nucleotide sequence ID" value="NZ_AP017312.1"/>
</dbReference>
<dbReference type="OrthoDB" id="8421503at2"/>
<dbReference type="SMART" id="SM00480">
    <property type="entry name" value="POL3Bc"/>
    <property type="match status" value="1"/>
</dbReference>
<evidence type="ECO:0000256" key="3">
    <source>
        <dbReference type="ARBA" id="ARBA00021035"/>
    </source>
</evidence>
<name>A0A0U5BDT4_9BACL</name>
<evidence type="ECO:0000256" key="1">
    <source>
        <dbReference type="ARBA" id="ARBA00004496"/>
    </source>
</evidence>
<keyword evidence="5 10" id="KW-0808">Transferase</keyword>
<evidence type="ECO:0000256" key="6">
    <source>
        <dbReference type="ARBA" id="ARBA00022695"/>
    </source>
</evidence>
<dbReference type="GO" id="GO:0008408">
    <property type="term" value="F:3'-5' exonuclease activity"/>
    <property type="evidence" value="ECO:0007669"/>
    <property type="project" value="InterPro"/>
</dbReference>
<keyword evidence="12" id="KW-1185">Reference proteome</keyword>
<dbReference type="Proteomes" id="UP000217696">
    <property type="component" value="Chromosome"/>
</dbReference>
<keyword evidence="9" id="KW-0238">DNA-binding</keyword>
<dbReference type="KEGG" id="asoc:CB4_00384"/>
<dbReference type="InterPro" id="IPR022634">
    <property type="entry name" value="DNA_polIII_beta_N"/>
</dbReference>
<dbReference type="Gene3D" id="3.70.10.10">
    <property type="match status" value="1"/>
</dbReference>
<dbReference type="InterPro" id="IPR022635">
    <property type="entry name" value="DNA_polIII_beta_C"/>
</dbReference>
<evidence type="ECO:0000313" key="12">
    <source>
        <dbReference type="Proteomes" id="UP000217696"/>
    </source>
</evidence>
<dbReference type="PANTHER" id="PTHR30478:SF0">
    <property type="entry name" value="BETA SLIDING CLAMP"/>
    <property type="match status" value="1"/>
</dbReference>